<proteinExistence type="predicted"/>
<evidence type="ECO:0008006" key="3">
    <source>
        <dbReference type="Google" id="ProtNLM"/>
    </source>
</evidence>
<evidence type="ECO:0000313" key="1">
    <source>
        <dbReference type="EMBL" id="GAA4128092.1"/>
    </source>
</evidence>
<dbReference type="Pfam" id="PF11335">
    <property type="entry name" value="DUF3137"/>
    <property type="match status" value="1"/>
</dbReference>
<reference evidence="2" key="1">
    <citation type="journal article" date="2019" name="Int. J. Syst. Evol. Microbiol.">
        <title>The Global Catalogue of Microorganisms (GCM) 10K type strain sequencing project: providing services to taxonomists for standard genome sequencing and annotation.</title>
        <authorList>
            <consortium name="The Broad Institute Genomics Platform"/>
            <consortium name="The Broad Institute Genome Sequencing Center for Infectious Disease"/>
            <person name="Wu L."/>
            <person name="Ma J."/>
        </authorList>
    </citation>
    <scope>NUCLEOTIDE SEQUENCE [LARGE SCALE GENOMIC DNA]</scope>
    <source>
        <strain evidence="2">JCM 16703</strain>
    </source>
</reference>
<keyword evidence="2" id="KW-1185">Reference proteome</keyword>
<gene>
    <name evidence="1" type="ORF">GCM10022215_39230</name>
</gene>
<dbReference type="EMBL" id="BAAAZH010000032">
    <property type="protein sequence ID" value="GAA4128092.1"/>
    <property type="molecule type" value="Genomic_DNA"/>
</dbReference>
<dbReference type="Proteomes" id="UP001501495">
    <property type="component" value="Unassembled WGS sequence"/>
</dbReference>
<sequence length="225" mass="25748">MLGLIIAGVLLVGVLLAYLSYLAEKRRREALAAYAAGRGWSYTAADPALTRRFAGDPFGRGFGRRATNVIRGTHLDRRFTAFDYRYKERHGNGKESRTVTYRYCLTVVELGVWTPGLVVDPENFLERFAGRLFNTDIELESEDFNRAFRINSPDRRFASAVLHPRMMEHLMRFTEIAWRFEGDAMLLVEDGEYDPTGIDARLGVMDSILDLVPEFLWQELKEGRA</sequence>
<evidence type="ECO:0000313" key="2">
    <source>
        <dbReference type="Proteomes" id="UP001501495"/>
    </source>
</evidence>
<protein>
    <recommendedName>
        <fullName evidence="3">DUF3137 domain-containing protein</fullName>
    </recommendedName>
</protein>
<accession>A0ABP7XYQ3</accession>
<dbReference type="InterPro" id="IPR021484">
    <property type="entry name" value="DUF3137"/>
</dbReference>
<dbReference type="RefSeq" id="WP_344735202.1">
    <property type="nucleotide sequence ID" value="NZ_BAAAZH010000032.1"/>
</dbReference>
<comment type="caution">
    <text evidence="1">The sequence shown here is derived from an EMBL/GenBank/DDBJ whole genome shotgun (WGS) entry which is preliminary data.</text>
</comment>
<organism evidence="1 2">
    <name type="scientific">Nocardioides fonticola</name>
    <dbReference type="NCBI Taxonomy" id="450363"/>
    <lineage>
        <taxon>Bacteria</taxon>
        <taxon>Bacillati</taxon>
        <taxon>Actinomycetota</taxon>
        <taxon>Actinomycetes</taxon>
        <taxon>Propionibacteriales</taxon>
        <taxon>Nocardioidaceae</taxon>
        <taxon>Nocardioides</taxon>
    </lineage>
</organism>
<name>A0ABP7XYQ3_9ACTN</name>